<keyword evidence="3" id="KW-1185">Reference proteome</keyword>
<dbReference type="AlphaFoldDB" id="A0A8H3F6B3"/>
<dbReference type="OrthoDB" id="5359342at2759"/>
<name>A0A8H3F6B3_9LECA</name>
<proteinExistence type="predicted"/>
<comment type="caution">
    <text evidence="2">The sequence shown here is derived from an EMBL/GenBank/DDBJ whole genome shotgun (WGS) entry which is preliminary data.</text>
</comment>
<dbReference type="EMBL" id="CAJPDT010000014">
    <property type="protein sequence ID" value="CAF9915096.1"/>
    <property type="molecule type" value="Genomic_DNA"/>
</dbReference>
<feature type="region of interest" description="Disordered" evidence="1">
    <location>
        <begin position="1"/>
        <end position="21"/>
    </location>
</feature>
<gene>
    <name evidence="2" type="ORF">IMSHALPRED_002340</name>
</gene>
<dbReference type="Proteomes" id="UP000664534">
    <property type="component" value="Unassembled WGS sequence"/>
</dbReference>
<evidence type="ECO:0000313" key="3">
    <source>
        <dbReference type="Proteomes" id="UP000664534"/>
    </source>
</evidence>
<protein>
    <submittedName>
        <fullName evidence="2">Uncharacterized protein</fullName>
    </submittedName>
</protein>
<sequence length="199" mass="22170">MSGCRIPHTGPSESVDVQPVLSTESQENLQDALNDAVTPEDAWVEENRRDLFRAFATGKRNREPLPYHNIETFSAEEGTRKDLRYTLHIIYRRHGPLSMYNKGLDGLARHWVVGYQTTRGKETVHEVVLFVENTEWSGSSAVLDSIAESIGVEDLDLPDAEGWAVVENPGDGIGFKHYKSEAGLSVSRTSCGQLGNEKR</sequence>
<organism evidence="2 3">
    <name type="scientific">Imshaugia aleurites</name>
    <dbReference type="NCBI Taxonomy" id="172621"/>
    <lineage>
        <taxon>Eukaryota</taxon>
        <taxon>Fungi</taxon>
        <taxon>Dikarya</taxon>
        <taxon>Ascomycota</taxon>
        <taxon>Pezizomycotina</taxon>
        <taxon>Lecanoromycetes</taxon>
        <taxon>OSLEUM clade</taxon>
        <taxon>Lecanoromycetidae</taxon>
        <taxon>Lecanorales</taxon>
        <taxon>Lecanorineae</taxon>
        <taxon>Parmeliaceae</taxon>
        <taxon>Imshaugia</taxon>
    </lineage>
</organism>
<accession>A0A8H3F6B3</accession>
<reference evidence="2" key="1">
    <citation type="submission" date="2021-03" db="EMBL/GenBank/DDBJ databases">
        <authorList>
            <person name="Tagirdzhanova G."/>
        </authorList>
    </citation>
    <scope>NUCLEOTIDE SEQUENCE</scope>
</reference>
<evidence type="ECO:0000256" key="1">
    <source>
        <dbReference type="SAM" id="MobiDB-lite"/>
    </source>
</evidence>
<evidence type="ECO:0000313" key="2">
    <source>
        <dbReference type="EMBL" id="CAF9915096.1"/>
    </source>
</evidence>